<accession>A0ABT7AHS9</accession>
<dbReference type="Pfam" id="PF13692">
    <property type="entry name" value="Glyco_trans_1_4"/>
    <property type="match status" value="1"/>
</dbReference>
<proteinExistence type="predicted"/>
<evidence type="ECO:0000259" key="1">
    <source>
        <dbReference type="Pfam" id="PF13579"/>
    </source>
</evidence>
<keyword evidence="3" id="KW-1185">Reference proteome</keyword>
<name>A0ABT7AHS9_9HYPH</name>
<dbReference type="PANTHER" id="PTHR12526">
    <property type="entry name" value="GLYCOSYLTRANSFERASE"/>
    <property type="match status" value="1"/>
</dbReference>
<organism evidence="2 3">
    <name type="scientific">Chelatococcus albus</name>
    <dbReference type="NCBI Taxonomy" id="3047466"/>
    <lineage>
        <taxon>Bacteria</taxon>
        <taxon>Pseudomonadati</taxon>
        <taxon>Pseudomonadota</taxon>
        <taxon>Alphaproteobacteria</taxon>
        <taxon>Hyphomicrobiales</taxon>
        <taxon>Chelatococcaceae</taxon>
        <taxon>Chelatococcus</taxon>
    </lineage>
</organism>
<dbReference type="CDD" id="cd03794">
    <property type="entry name" value="GT4_WbuB-like"/>
    <property type="match status" value="1"/>
</dbReference>
<dbReference type="Pfam" id="PF13579">
    <property type="entry name" value="Glyco_trans_4_4"/>
    <property type="match status" value="1"/>
</dbReference>
<sequence length="410" mass="44501">MRILMVNHYAITPDQSGGTRHFTLARELVRQGHSVTIVASGAHYQGSGGTVFAAGETMREEVVEGVRFLRLKTGGNQERTGARFLAMLDFARRLSAPLVRARIGTVDIVYGSSPHLFAALAAYRLSRRNGTPFVLEVRDLWPESIVALGNVSERHPIVLIMGAIARYLYRRSDRIVTLLPGSEAHILRMGGRRAGATTIPNFVDIDLHEGTAPPAARETFTITYAGTHGLANALDTLIDAAALARADEGLSHVRFRLVGAGREKERLRERARAAGLDNVSFDDPVPKQEIGRVLAEADAFYLQLKPIALYRHGTSLNKLFDYMAAARPVLFAADMPTNPIAACEAGITIPPEDPQALVQAIRRLVALPATERQAMGARARAHVIAHHGPRAMADRLIGVLRDAMAGAAAR</sequence>
<reference evidence="2 3" key="1">
    <citation type="submission" date="2023-05" db="EMBL/GenBank/DDBJ databases">
        <title>Chelatococcus sp. nov., a moderately thermophilic bacterium isolated from hot spring microbial mat.</title>
        <authorList>
            <person name="Hu C.-J."/>
            <person name="Li W.-J."/>
        </authorList>
    </citation>
    <scope>NUCLEOTIDE SEQUENCE [LARGE SCALE GENOMIC DNA]</scope>
    <source>
        <strain evidence="2 3">SYSU G07232</strain>
    </source>
</reference>
<gene>
    <name evidence="2" type="ORF">QNA08_08065</name>
</gene>
<dbReference type="Gene3D" id="3.40.50.2000">
    <property type="entry name" value="Glycogen Phosphorylase B"/>
    <property type="match status" value="2"/>
</dbReference>
<protein>
    <submittedName>
        <fullName evidence="2">Glycosyltransferase family 4 protein</fullName>
    </submittedName>
</protein>
<dbReference type="Proteomes" id="UP001321492">
    <property type="component" value="Unassembled WGS sequence"/>
</dbReference>
<evidence type="ECO:0000313" key="3">
    <source>
        <dbReference type="Proteomes" id="UP001321492"/>
    </source>
</evidence>
<dbReference type="InterPro" id="IPR028098">
    <property type="entry name" value="Glyco_trans_4-like_N"/>
</dbReference>
<evidence type="ECO:0000313" key="2">
    <source>
        <dbReference type="EMBL" id="MDJ1158186.1"/>
    </source>
</evidence>
<comment type="caution">
    <text evidence="2">The sequence shown here is derived from an EMBL/GenBank/DDBJ whole genome shotgun (WGS) entry which is preliminary data.</text>
</comment>
<dbReference type="SUPFAM" id="SSF53756">
    <property type="entry name" value="UDP-Glycosyltransferase/glycogen phosphorylase"/>
    <property type="match status" value="1"/>
</dbReference>
<dbReference type="PANTHER" id="PTHR12526:SF622">
    <property type="entry name" value="GLYCOSYLTRANSFERASE (GROUP I)"/>
    <property type="match status" value="1"/>
</dbReference>
<feature type="domain" description="Glycosyltransferase subfamily 4-like N-terminal" evidence="1">
    <location>
        <begin position="23"/>
        <end position="201"/>
    </location>
</feature>
<dbReference type="RefSeq" id="WP_283740186.1">
    <property type="nucleotide sequence ID" value="NZ_JASJEV010000004.1"/>
</dbReference>
<dbReference type="EMBL" id="JASJEV010000004">
    <property type="protein sequence ID" value="MDJ1158186.1"/>
    <property type="molecule type" value="Genomic_DNA"/>
</dbReference>